<dbReference type="Proteomes" id="UP001285441">
    <property type="component" value="Unassembled WGS sequence"/>
</dbReference>
<dbReference type="EMBL" id="JAULSW010000006">
    <property type="protein sequence ID" value="KAK3377746.1"/>
    <property type="molecule type" value="Genomic_DNA"/>
</dbReference>
<organism evidence="1 2">
    <name type="scientific">Podospora didyma</name>
    <dbReference type="NCBI Taxonomy" id="330526"/>
    <lineage>
        <taxon>Eukaryota</taxon>
        <taxon>Fungi</taxon>
        <taxon>Dikarya</taxon>
        <taxon>Ascomycota</taxon>
        <taxon>Pezizomycotina</taxon>
        <taxon>Sordariomycetes</taxon>
        <taxon>Sordariomycetidae</taxon>
        <taxon>Sordariales</taxon>
        <taxon>Podosporaceae</taxon>
        <taxon>Podospora</taxon>
    </lineage>
</organism>
<sequence length="357" mass="40281">MQCFIRDRLQGPWESDPLCVARGALVSRSPFTPSVQLACRLRNFSSESQESVEDATKYEVAQDVDKMGSYFFGTGAGEEFKPWRFSNAAAVEPPCSAKSNNGQWILLADREGNVNLWHKLMEIWQATISIEAIRLARDPATGKPYLTEEASEVRVDFEDNHNEPLDDWWTLVTGNKPVRIADLPESDCYGNAIVPLAGSSSPFWTFLLEERLHEVCHVRTLIDTFVRRILAHVQVRPRLETEIYDNPVVTIIDRKQTRKFHGLSHVVEVLQQRFPQDDVPVGHHGAGMTHVLFLPPDAAVVEIFPPVFGILGFRHVARNLGFAHFVGHCMFFEEWNAAVHNISVPAGWIRPTTAAGW</sequence>
<comment type="caution">
    <text evidence="1">The sequence shown here is derived from an EMBL/GenBank/DDBJ whole genome shotgun (WGS) entry which is preliminary data.</text>
</comment>
<reference evidence="1" key="2">
    <citation type="submission" date="2023-06" db="EMBL/GenBank/DDBJ databases">
        <authorList>
            <consortium name="Lawrence Berkeley National Laboratory"/>
            <person name="Haridas S."/>
            <person name="Hensen N."/>
            <person name="Bonometti L."/>
            <person name="Westerberg I."/>
            <person name="Brannstrom I.O."/>
            <person name="Guillou S."/>
            <person name="Cros-Aarteil S."/>
            <person name="Calhoun S."/>
            <person name="Kuo A."/>
            <person name="Mondo S."/>
            <person name="Pangilinan J."/>
            <person name="Riley R."/>
            <person name="LaButti K."/>
            <person name="Andreopoulos B."/>
            <person name="Lipzen A."/>
            <person name="Chen C."/>
            <person name="Yanf M."/>
            <person name="Daum C."/>
            <person name="Ng V."/>
            <person name="Clum A."/>
            <person name="Steindorff A."/>
            <person name="Ohm R."/>
            <person name="Martin F."/>
            <person name="Silar P."/>
            <person name="Natvig D."/>
            <person name="Lalanne C."/>
            <person name="Gautier V."/>
            <person name="Ament-velasquez S.L."/>
            <person name="Kruys A."/>
            <person name="Hutchinson M.I."/>
            <person name="Powell A.J."/>
            <person name="Barry K."/>
            <person name="Miller A.N."/>
            <person name="Grigoriev I.V."/>
            <person name="Debuchy R."/>
            <person name="Gladieux P."/>
            <person name="Thoren M.H."/>
            <person name="Johannesson H."/>
        </authorList>
    </citation>
    <scope>NUCLEOTIDE SEQUENCE</scope>
    <source>
        <strain evidence="1">CBS 232.78</strain>
    </source>
</reference>
<name>A0AAE0KKI7_9PEZI</name>
<evidence type="ECO:0000313" key="1">
    <source>
        <dbReference type="EMBL" id="KAK3377746.1"/>
    </source>
</evidence>
<protein>
    <submittedName>
        <fullName evidence="1">Uncharacterized protein</fullName>
    </submittedName>
</protein>
<evidence type="ECO:0000313" key="2">
    <source>
        <dbReference type="Proteomes" id="UP001285441"/>
    </source>
</evidence>
<reference evidence="1" key="1">
    <citation type="journal article" date="2023" name="Mol. Phylogenet. Evol.">
        <title>Genome-scale phylogeny and comparative genomics of the fungal order Sordariales.</title>
        <authorList>
            <person name="Hensen N."/>
            <person name="Bonometti L."/>
            <person name="Westerberg I."/>
            <person name="Brannstrom I.O."/>
            <person name="Guillou S."/>
            <person name="Cros-Aarteil S."/>
            <person name="Calhoun S."/>
            <person name="Haridas S."/>
            <person name="Kuo A."/>
            <person name="Mondo S."/>
            <person name="Pangilinan J."/>
            <person name="Riley R."/>
            <person name="LaButti K."/>
            <person name="Andreopoulos B."/>
            <person name="Lipzen A."/>
            <person name="Chen C."/>
            <person name="Yan M."/>
            <person name="Daum C."/>
            <person name="Ng V."/>
            <person name="Clum A."/>
            <person name="Steindorff A."/>
            <person name="Ohm R.A."/>
            <person name="Martin F."/>
            <person name="Silar P."/>
            <person name="Natvig D.O."/>
            <person name="Lalanne C."/>
            <person name="Gautier V."/>
            <person name="Ament-Velasquez S.L."/>
            <person name="Kruys A."/>
            <person name="Hutchinson M.I."/>
            <person name="Powell A.J."/>
            <person name="Barry K."/>
            <person name="Miller A.N."/>
            <person name="Grigoriev I.V."/>
            <person name="Debuchy R."/>
            <person name="Gladieux P."/>
            <person name="Hiltunen Thoren M."/>
            <person name="Johannesson H."/>
        </authorList>
    </citation>
    <scope>NUCLEOTIDE SEQUENCE</scope>
    <source>
        <strain evidence="1">CBS 232.78</strain>
    </source>
</reference>
<gene>
    <name evidence="1" type="ORF">B0H63DRAFT_547322</name>
</gene>
<keyword evidence="2" id="KW-1185">Reference proteome</keyword>
<proteinExistence type="predicted"/>
<dbReference type="AlphaFoldDB" id="A0AAE0KKI7"/>
<accession>A0AAE0KKI7</accession>